<keyword evidence="4" id="KW-1185">Reference proteome</keyword>
<dbReference type="Proteomes" id="UP001642409">
    <property type="component" value="Unassembled WGS sequence"/>
</dbReference>
<name>A0ABP1GU69_9EUKA</name>
<dbReference type="Gene3D" id="3.80.10.10">
    <property type="entry name" value="Ribonuclease Inhibitor"/>
    <property type="match status" value="2"/>
</dbReference>
<dbReference type="EMBL" id="CAXDID020000011">
    <property type="protein sequence ID" value="CAL5979408.1"/>
    <property type="molecule type" value="Genomic_DNA"/>
</dbReference>
<accession>A0ABP1GU69</accession>
<evidence type="ECO:0000256" key="2">
    <source>
        <dbReference type="ARBA" id="ARBA00022737"/>
    </source>
</evidence>
<reference evidence="3 4" key="1">
    <citation type="submission" date="2024-07" db="EMBL/GenBank/DDBJ databases">
        <authorList>
            <person name="Akdeniz Z."/>
        </authorList>
    </citation>
    <scope>NUCLEOTIDE SEQUENCE [LARGE SCALE GENOMIC DNA]</scope>
</reference>
<protein>
    <recommendedName>
        <fullName evidence="5">Leucine rich repeat protein</fullName>
    </recommendedName>
</protein>
<organism evidence="3 4">
    <name type="scientific">Hexamita inflata</name>
    <dbReference type="NCBI Taxonomy" id="28002"/>
    <lineage>
        <taxon>Eukaryota</taxon>
        <taxon>Metamonada</taxon>
        <taxon>Diplomonadida</taxon>
        <taxon>Hexamitidae</taxon>
        <taxon>Hexamitinae</taxon>
        <taxon>Hexamita</taxon>
    </lineage>
</organism>
<gene>
    <name evidence="3" type="ORF">HINF_LOCUS5555</name>
</gene>
<keyword evidence="1" id="KW-0433">Leucine-rich repeat</keyword>
<dbReference type="InterPro" id="IPR001611">
    <property type="entry name" value="Leu-rich_rpt"/>
</dbReference>
<dbReference type="InterPro" id="IPR050836">
    <property type="entry name" value="SDS22/Internalin_LRR"/>
</dbReference>
<dbReference type="SUPFAM" id="SSF52058">
    <property type="entry name" value="L domain-like"/>
    <property type="match status" value="1"/>
</dbReference>
<dbReference type="InterPro" id="IPR032675">
    <property type="entry name" value="LRR_dom_sf"/>
</dbReference>
<dbReference type="PANTHER" id="PTHR46652">
    <property type="entry name" value="LEUCINE-RICH REPEAT AND IQ DOMAIN-CONTAINING PROTEIN 1-RELATED"/>
    <property type="match status" value="1"/>
</dbReference>
<comment type="caution">
    <text evidence="3">The sequence shown here is derived from an EMBL/GenBank/DDBJ whole genome shotgun (WGS) entry which is preliminary data.</text>
</comment>
<proteinExistence type="predicted"/>
<dbReference type="PANTHER" id="PTHR46652:SF7">
    <property type="entry name" value="LEUCINE-RICH REPEAT AND IQ DOMAIN-CONTAINING PROTEIN 1"/>
    <property type="match status" value="1"/>
</dbReference>
<sequence>MQMLEEVDVSNNIITDISHIQYLPNLLVFNGDNNVIKDISFLEKCQNLSELRLSHNLINNFNKINSTLSILVLEDNQIINIDEFLPQANQLRTLSLINNYIFNEKAYQEYKQNIGFQQVVDISYFKRNISQELSEQECVKLQQLILGNSQEYHNNAHKKYDEYFSQKYCKQLRKQYLGHLDRIQRLNQMINQFDNFNFDVEPEIFYGLDINNDQYLHNFQFVNEFIMCKILRINFSYNVCFERTPINILQLCVSSCKLKSIEGIQQMKKLQCLDLTKNELVDISPLRLLIDLKFIDISGNQVVFVDSLKYLKYTNLDLYHNNIVIQQFQAINYQNIRLNRHLQILNQLDNIEQTNFEIFARITQQKPLNQQQQQYYNKVMAIRHIEEQFQNIKASEARKKPFEEMQPRFNNALIHNVHQLAHIAGSLAKFIIQETLFE</sequence>
<evidence type="ECO:0000313" key="4">
    <source>
        <dbReference type="Proteomes" id="UP001642409"/>
    </source>
</evidence>
<evidence type="ECO:0000313" key="3">
    <source>
        <dbReference type="EMBL" id="CAL5979408.1"/>
    </source>
</evidence>
<keyword evidence="2" id="KW-0677">Repeat</keyword>
<dbReference type="PROSITE" id="PS51450">
    <property type="entry name" value="LRR"/>
    <property type="match status" value="2"/>
</dbReference>
<evidence type="ECO:0000256" key="1">
    <source>
        <dbReference type="ARBA" id="ARBA00022614"/>
    </source>
</evidence>
<evidence type="ECO:0008006" key="5">
    <source>
        <dbReference type="Google" id="ProtNLM"/>
    </source>
</evidence>